<dbReference type="NCBIfam" id="TIGR00231">
    <property type="entry name" value="small_GTP"/>
    <property type="match status" value="1"/>
</dbReference>
<sequence>MSETTSKGDKTLRVGGRKTLSLRRDTDTVRQSFSGGRSKAVVVEKKRRRHGGGDRPDAPETPIQTTTRPTQAAKAPPPPPTPPVREQQQRGRTGLVLKSLTEDERDARAQALADARVREAEERRQAEIEAARRAEEEKRLAQEREEAARRQAEEDKRRAAETEARRRSEEATGKHAATPDAGEQASAPAAATSAPVATAKAAKAAPAAAGGAAGNADEAPKEIRAVQRPKRPEVAKPAKKTTGGGDRRRGRLTVTNALEDGDRERSLASIRRKREKEKRQQSGFSPSNEKITRDVVIPEAISVQDLANRMAERAVDVIRLLMKSGTMVKITDILDADTAQIVAEEMGHKVRRVAASDVEEGLFDEPDDTEDLLPRPPVVTIMGHVDHGKTSLLDAIRETKVVAGEAGGITQHIGAYQVEKNGQKITFIDTPGHAAFTAMRARGAQATDIVVLVVAADDGVMPQTVEAINHARAAGVPMIVAINKIDKPDADPMRVKTDLLQHSVVTESMSGDTLEVEVSATKRMNLDGLLEAILLQSELLDLKANPNRSAEGIVVEAQLDRGRGPVATVLVQRGTLHSGDIIVAGSEWGRVRALIDDTGAQVKEAGPSRAVEVLGFQGTPEAGDRVAVVDSEGRAREISEYRQRVRREKAVARQTGQRGSLEQMMNQLQVEGTKTFPLVIKGDVQGSVEAIIGALDKISTDEVAADIVHSGVGGITESDITLAAASNAAVLGFNVRANKQAREAAARDGVEIRYYNIIYDLTDDVKAAMSGMLSPERRETFIGNAEILEVFNITKVGKVAGCRVTEGKVERGAGVRLIRDNVVVHEGRLSTLKRFKDEVREVPGGQECGMAFEKYEDMRVGDIIECYRVEEVARTL</sequence>
<evidence type="ECO:0000256" key="9">
    <source>
        <dbReference type="HAMAP-Rule" id="MF_00100"/>
    </source>
</evidence>
<keyword evidence="15" id="KW-1185">Reference proteome</keyword>
<dbReference type="InterPro" id="IPR053905">
    <property type="entry name" value="EF-G-like_DII"/>
</dbReference>
<feature type="compositionally biased region" description="Basic and acidic residues" evidence="12">
    <location>
        <begin position="218"/>
        <end position="236"/>
    </location>
</feature>
<dbReference type="EMBL" id="FMVW01000003">
    <property type="protein sequence ID" value="SCZ35397.1"/>
    <property type="molecule type" value="Genomic_DNA"/>
</dbReference>
<dbReference type="InterPro" id="IPR044145">
    <property type="entry name" value="IF2_II"/>
</dbReference>
<dbReference type="InterPro" id="IPR005225">
    <property type="entry name" value="Small_GTP-bd"/>
</dbReference>
<evidence type="ECO:0000256" key="1">
    <source>
        <dbReference type="ARBA" id="ARBA00004496"/>
    </source>
</evidence>
<dbReference type="InterPro" id="IPR015760">
    <property type="entry name" value="TIF_IF2"/>
</dbReference>
<comment type="function">
    <text evidence="9 10">One of the essential components for the initiation of protein synthesis. Protects formylmethionyl-tRNA from spontaneous hydrolysis and promotes its binding to the 30S ribosomal subunits. Also involved in the hydrolysis of GTP during the formation of the 70S ribosomal complex.</text>
</comment>
<feature type="compositionally biased region" description="Basic and acidic residues" evidence="12">
    <location>
        <begin position="1"/>
        <end position="12"/>
    </location>
</feature>
<dbReference type="HAMAP" id="MF_00100_B">
    <property type="entry name" value="IF_2_B"/>
    <property type="match status" value="1"/>
</dbReference>
<feature type="compositionally biased region" description="Basic and acidic residues" evidence="12">
    <location>
        <begin position="115"/>
        <end position="173"/>
    </location>
</feature>
<keyword evidence="4 9" id="KW-0963">Cytoplasm</keyword>
<dbReference type="GO" id="GO:0003924">
    <property type="term" value="F:GTPase activity"/>
    <property type="evidence" value="ECO:0007669"/>
    <property type="project" value="UniProtKB-UniRule"/>
</dbReference>
<dbReference type="Gene3D" id="3.40.50.300">
    <property type="entry name" value="P-loop containing nucleotide triphosphate hydrolases"/>
    <property type="match status" value="1"/>
</dbReference>
<evidence type="ECO:0000256" key="6">
    <source>
        <dbReference type="ARBA" id="ARBA00022741"/>
    </source>
</evidence>
<proteinExistence type="inferred from homology"/>
<dbReference type="FunFam" id="2.40.30.10:FF:000008">
    <property type="entry name" value="Translation initiation factor IF-2"/>
    <property type="match status" value="1"/>
</dbReference>
<dbReference type="SUPFAM" id="SSF50447">
    <property type="entry name" value="Translation proteins"/>
    <property type="match status" value="2"/>
</dbReference>
<dbReference type="GO" id="GO:0005525">
    <property type="term" value="F:GTP binding"/>
    <property type="evidence" value="ECO:0007669"/>
    <property type="project" value="UniProtKB-KW"/>
</dbReference>
<dbReference type="Pfam" id="PF03144">
    <property type="entry name" value="GTP_EFTU_D2"/>
    <property type="match status" value="1"/>
</dbReference>
<evidence type="ECO:0000256" key="7">
    <source>
        <dbReference type="ARBA" id="ARBA00022917"/>
    </source>
</evidence>
<feature type="binding site" evidence="9">
    <location>
        <begin position="429"/>
        <end position="433"/>
    </location>
    <ligand>
        <name>GTP</name>
        <dbReference type="ChEBI" id="CHEBI:37565"/>
    </ligand>
</feature>
<evidence type="ECO:0000256" key="12">
    <source>
        <dbReference type="SAM" id="MobiDB-lite"/>
    </source>
</evidence>
<comment type="subcellular location">
    <subcellularLocation>
        <location evidence="1 9 11">Cytoplasm</location>
    </subcellularLocation>
</comment>
<dbReference type="SUPFAM" id="SSF52540">
    <property type="entry name" value="P-loop containing nucleoside triphosphate hydrolases"/>
    <property type="match status" value="1"/>
</dbReference>
<reference evidence="14 15" key="1">
    <citation type="submission" date="2016-10" db="EMBL/GenBank/DDBJ databases">
        <authorList>
            <person name="de Groot N.N."/>
        </authorList>
    </citation>
    <scope>NUCLEOTIDE SEQUENCE [LARGE SCALE GENOMIC DNA]</scope>
    <source>
        <strain evidence="14 15">DSM 2698</strain>
    </source>
</reference>
<feature type="compositionally biased region" description="Low complexity" evidence="12">
    <location>
        <begin position="64"/>
        <end position="74"/>
    </location>
</feature>
<dbReference type="FunFam" id="3.40.50.300:FF:000019">
    <property type="entry name" value="Translation initiation factor IF-2"/>
    <property type="match status" value="1"/>
</dbReference>
<dbReference type="InterPro" id="IPR000178">
    <property type="entry name" value="TF_IF2_bacterial-like"/>
</dbReference>
<keyword evidence="5 9" id="KW-0396">Initiation factor</keyword>
<dbReference type="InterPro" id="IPR000795">
    <property type="entry name" value="T_Tr_GTP-bd_dom"/>
</dbReference>
<evidence type="ECO:0000256" key="4">
    <source>
        <dbReference type="ARBA" id="ARBA00022490"/>
    </source>
</evidence>
<dbReference type="Pfam" id="PF08364">
    <property type="entry name" value="IF2_assoc"/>
    <property type="match status" value="1"/>
</dbReference>
<dbReference type="GO" id="GO:0005829">
    <property type="term" value="C:cytosol"/>
    <property type="evidence" value="ECO:0007669"/>
    <property type="project" value="TreeGrafter"/>
</dbReference>
<evidence type="ECO:0000259" key="13">
    <source>
        <dbReference type="PROSITE" id="PS51722"/>
    </source>
</evidence>
<dbReference type="Gene3D" id="3.40.50.10050">
    <property type="entry name" value="Translation initiation factor IF- 2, domain 3"/>
    <property type="match status" value="1"/>
</dbReference>
<dbReference type="InterPro" id="IPR009000">
    <property type="entry name" value="Transl_B-barrel_sf"/>
</dbReference>
<dbReference type="Pfam" id="PF22042">
    <property type="entry name" value="EF-G_D2"/>
    <property type="match status" value="1"/>
</dbReference>
<dbReference type="InterPro" id="IPR027417">
    <property type="entry name" value="P-loop_NTPase"/>
</dbReference>
<feature type="binding site" evidence="9">
    <location>
        <begin position="383"/>
        <end position="390"/>
    </location>
    <ligand>
        <name>GTP</name>
        <dbReference type="ChEBI" id="CHEBI:37565"/>
    </ligand>
</feature>
<dbReference type="Proteomes" id="UP000199347">
    <property type="component" value="Unassembled WGS sequence"/>
</dbReference>
<dbReference type="InterPro" id="IPR004161">
    <property type="entry name" value="EFTu-like_2"/>
</dbReference>
<dbReference type="SUPFAM" id="SSF52156">
    <property type="entry name" value="Initiation factor IF2/eIF5b, domain 3"/>
    <property type="match status" value="1"/>
</dbReference>
<evidence type="ECO:0000256" key="10">
    <source>
        <dbReference type="RuleBase" id="RU000644"/>
    </source>
</evidence>
<feature type="region of interest" description="G-domain" evidence="9">
    <location>
        <begin position="377"/>
        <end position="525"/>
    </location>
</feature>
<dbReference type="CDD" id="cd03692">
    <property type="entry name" value="mtIF2_IVc"/>
    <property type="match status" value="1"/>
</dbReference>
<feature type="domain" description="Tr-type G" evidence="13">
    <location>
        <begin position="374"/>
        <end position="543"/>
    </location>
</feature>
<dbReference type="FunFam" id="3.40.50.10050:FF:000001">
    <property type="entry name" value="Translation initiation factor IF-2"/>
    <property type="match status" value="1"/>
</dbReference>
<dbReference type="OrthoDB" id="9811804at2"/>
<dbReference type="PANTHER" id="PTHR43381:SF5">
    <property type="entry name" value="TR-TYPE G DOMAIN-CONTAINING PROTEIN"/>
    <property type="match status" value="1"/>
</dbReference>
<feature type="compositionally biased region" description="Low complexity" evidence="12">
    <location>
        <begin position="179"/>
        <end position="217"/>
    </location>
</feature>
<dbReference type="InterPro" id="IPR006847">
    <property type="entry name" value="IF2_N"/>
</dbReference>
<dbReference type="InterPro" id="IPR013575">
    <property type="entry name" value="IF2_assoc_dom_bac"/>
</dbReference>
<keyword evidence="7 9" id="KW-0648">Protein biosynthesis</keyword>
<protein>
    <recommendedName>
        <fullName evidence="3 9">Translation initiation factor IF-2</fullName>
    </recommendedName>
</protein>
<feature type="binding site" evidence="9">
    <location>
        <begin position="483"/>
        <end position="486"/>
    </location>
    <ligand>
        <name>GTP</name>
        <dbReference type="ChEBI" id="CHEBI:37565"/>
    </ligand>
</feature>
<accession>A0A1G5NDA0</accession>
<evidence type="ECO:0000256" key="8">
    <source>
        <dbReference type="ARBA" id="ARBA00023134"/>
    </source>
</evidence>
<dbReference type="InterPro" id="IPR023115">
    <property type="entry name" value="TIF_IF2_dom3"/>
</dbReference>
<dbReference type="CDD" id="cd01887">
    <property type="entry name" value="IF2_eIF5B"/>
    <property type="match status" value="1"/>
</dbReference>
<keyword evidence="6 9" id="KW-0547">Nucleotide-binding</keyword>
<dbReference type="AlphaFoldDB" id="A0A1G5NDA0"/>
<dbReference type="PANTHER" id="PTHR43381">
    <property type="entry name" value="TRANSLATION INITIATION FACTOR IF-2-RELATED"/>
    <property type="match status" value="1"/>
</dbReference>
<dbReference type="Pfam" id="PF11987">
    <property type="entry name" value="IF-2"/>
    <property type="match status" value="1"/>
</dbReference>
<dbReference type="NCBIfam" id="TIGR00487">
    <property type="entry name" value="IF-2"/>
    <property type="match status" value="1"/>
</dbReference>
<evidence type="ECO:0000313" key="14">
    <source>
        <dbReference type="EMBL" id="SCZ35397.1"/>
    </source>
</evidence>
<feature type="region of interest" description="Disordered" evidence="12">
    <location>
        <begin position="1"/>
        <end position="290"/>
    </location>
</feature>
<evidence type="ECO:0000256" key="11">
    <source>
        <dbReference type="RuleBase" id="RU000645"/>
    </source>
</evidence>
<dbReference type="Pfam" id="PF00009">
    <property type="entry name" value="GTP_EFTU"/>
    <property type="match status" value="1"/>
</dbReference>
<dbReference type="Pfam" id="PF04760">
    <property type="entry name" value="IF2_N"/>
    <property type="match status" value="1"/>
</dbReference>
<dbReference type="InterPro" id="IPR036925">
    <property type="entry name" value="TIF_IF2_dom3_sf"/>
</dbReference>
<gene>
    <name evidence="9" type="primary">infB</name>
    <name evidence="14" type="ORF">SAMN03080610_01888</name>
</gene>
<evidence type="ECO:0000256" key="5">
    <source>
        <dbReference type="ARBA" id="ARBA00022540"/>
    </source>
</evidence>
<dbReference type="PROSITE" id="PS51722">
    <property type="entry name" value="G_TR_2"/>
    <property type="match status" value="1"/>
</dbReference>
<dbReference type="Gene3D" id="2.40.30.10">
    <property type="entry name" value="Translation factors"/>
    <property type="match status" value="2"/>
</dbReference>
<dbReference type="CDD" id="cd03702">
    <property type="entry name" value="IF2_mtIF2_II"/>
    <property type="match status" value="1"/>
</dbReference>
<keyword evidence="8 9" id="KW-0342">GTP-binding</keyword>
<dbReference type="STRING" id="1120955.SAMN03080610_01888"/>
<dbReference type="PROSITE" id="PS01176">
    <property type="entry name" value="IF2"/>
    <property type="match status" value="1"/>
</dbReference>
<dbReference type="RefSeq" id="WP_092812127.1">
    <property type="nucleotide sequence ID" value="NZ_FMVW01000003.1"/>
</dbReference>
<organism evidence="14 15">
    <name type="scientific">Afifella marina DSM 2698</name>
    <dbReference type="NCBI Taxonomy" id="1120955"/>
    <lineage>
        <taxon>Bacteria</taxon>
        <taxon>Pseudomonadati</taxon>
        <taxon>Pseudomonadota</taxon>
        <taxon>Alphaproteobacteria</taxon>
        <taxon>Hyphomicrobiales</taxon>
        <taxon>Afifellaceae</taxon>
        <taxon>Afifella</taxon>
    </lineage>
</organism>
<evidence type="ECO:0000313" key="15">
    <source>
        <dbReference type="Proteomes" id="UP000199347"/>
    </source>
</evidence>
<name>A0A1G5NDA0_AFIMA</name>
<comment type="similarity">
    <text evidence="2 9 10">Belongs to the TRAFAC class translation factor GTPase superfamily. Classic translation factor GTPase family. IF-2 subfamily.</text>
</comment>
<dbReference type="FunFam" id="2.40.30.10:FF:000007">
    <property type="entry name" value="Translation initiation factor IF-2"/>
    <property type="match status" value="1"/>
</dbReference>
<evidence type="ECO:0000256" key="3">
    <source>
        <dbReference type="ARBA" id="ARBA00020675"/>
    </source>
</evidence>
<dbReference type="GO" id="GO:0003743">
    <property type="term" value="F:translation initiation factor activity"/>
    <property type="evidence" value="ECO:0007669"/>
    <property type="project" value="UniProtKB-UniRule"/>
</dbReference>
<evidence type="ECO:0000256" key="2">
    <source>
        <dbReference type="ARBA" id="ARBA00007733"/>
    </source>
</evidence>